<evidence type="ECO:0000256" key="6">
    <source>
        <dbReference type="ARBA" id="ARBA00023002"/>
    </source>
</evidence>
<keyword evidence="7 8" id="KW-0408">Iron</keyword>
<evidence type="ECO:0000313" key="11">
    <source>
        <dbReference type="Proteomes" id="UP000294621"/>
    </source>
</evidence>
<dbReference type="SUPFAM" id="SSF54593">
    <property type="entry name" value="Glyoxalase/Bleomycin resistance protein/Dihydroxybiphenyl dioxygenase"/>
    <property type="match status" value="1"/>
</dbReference>
<keyword evidence="4 8" id="KW-0058">Aromatic hydrocarbons catabolism</keyword>
<accession>A0A4R5XQX5</accession>
<comment type="similarity">
    <text evidence="2 8">Belongs to the extradiol ring-cleavage dioxygenase family.</text>
</comment>
<dbReference type="InterPro" id="IPR004360">
    <property type="entry name" value="Glyas_Fos-R_dOase_dom"/>
</dbReference>
<dbReference type="OrthoDB" id="317332at2"/>
<gene>
    <name evidence="10" type="ORF">E2R57_15665</name>
</gene>
<dbReference type="GO" id="GO:0051213">
    <property type="term" value="F:dioxygenase activity"/>
    <property type="evidence" value="ECO:0007669"/>
    <property type="project" value="UniProtKB-KW"/>
</dbReference>
<evidence type="ECO:0000256" key="8">
    <source>
        <dbReference type="RuleBase" id="RU000683"/>
    </source>
</evidence>
<dbReference type="InterPro" id="IPR050383">
    <property type="entry name" value="GlyoxalaseI/FosfomycinResist"/>
</dbReference>
<evidence type="ECO:0000256" key="4">
    <source>
        <dbReference type="ARBA" id="ARBA00022797"/>
    </source>
</evidence>
<dbReference type="CDD" id="cd09013">
    <property type="entry name" value="BphC-JF8_N_like"/>
    <property type="match status" value="1"/>
</dbReference>
<evidence type="ECO:0000256" key="2">
    <source>
        <dbReference type="ARBA" id="ARBA00008784"/>
    </source>
</evidence>
<sequence length="330" mass="37184">MTINYQIDAAYPEPNFDIAQLASVEMFSPRVDESVWFFTELLGMSVSGRDGDSVYLRAYEDWYHHSLKITYRREPGMGRTTWRSSSPQALGRRIDALATSGVAVNWREGDLGQGPAVDFVSPSGHSHSILWEVDYFKASEEQSSQLLSRPQKRPLKGVPVRRLDHVNHLVDDVTENRRFLQDTLGFRLRENIVVHGREAAAWMSVSPLVHEIANLADRTGHSANGQGGLHHLAFWYGFPQHLLDAADMFTDYGLTIDLGPGKHGATQAQFLYVFEPGGNRIELFGDTGYLIFDPAWKPLTWTEDNLDKSLIWYGSPLAREFTIFNDPVAG</sequence>
<feature type="domain" description="VOC" evidence="9">
    <location>
        <begin position="20"/>
        <end position="132"/>
    </location>
</feature>
<dbReference type="InterPro" id="IPR000486">
    <property type="entry name" value="Xdiol_ring_cleave_dOase_1/2"/>
</dbReference>
<comment type="caution">
    <text evidence="10">The sequence shown here is derived from an EMBL/GenBank/DDBJ whole genome shotgun (WGS) entry which is preliminary data.</text>
</comment>
<organism evidence="10 11">
    <name type="scientific">Arthrobacter nitrophenolicus</name>
    <dbReference type="NCBI Taxonomy" id="683150"/>
    <lineage>
        <taxon>Bacteria</taxon>
        <taxon>Bacillati</taxon>
        <taxon>Actinomycetota</taxon>
        <taxon>Actinomycetes</taxon>
        <taxon>Micrococcales</taxon>
        <taxon>Micrococcaceae</taxon>
        <taxon>Arthrobacter</taxon>
    </lineage>
</organism>
<evidence type="ECO:0000256" key="7">
    <source>
        <dbReference type="ARBA" id="ARBA00023004"/>
    </source>
</evidence>
<dbReference type="RefSeq" id="WP_133350591.1">
    <property type="nucleotide sequence ID" value="NZ_SMZQ01000009.1"/>
</dbReference>
<dbReference type="EMBL" id="SMZQ01000009">
    <property type="protein sequence ID" value="TDL33954.1"/>
    <property type="molecule type" value="Genomic_DNA"/>
</dbReference>
<dbReference type="Gene3D" id="3.10.180.10">
    <property type="entry name" value="2,3-Dihydroxybiphenyl 1,2-Dioxygenase, domain 1"/>
    <property type="match status" value="2"/>
</dbReference>
<dbReference type="GO" id="GO:0008198">
    <property type="term" value="F:ferrous iron binding"/>
    <property type="evidence" value="ECO:0007669"/>
    <property type="project" value="InterPro"/>
</dbReference>
<dbReference type="AlphaFoldDB" id="A0A4R5XQX5"/>
<evidence type="ECO:0000256" key="1">
    <source>
        <dbReference type="ARBA" id="ARBA00001954"/>
    </source>
</evidence>
<keyword evidence="3" id="KW-0479">Metal-binding</keyword>
<dbReference type="Proteomes" id="UP000294621">
    <property type="component" value="Unassembled WGS sequence"/>
</dbReference>
<dbReference type="PROSITE" id="PS00082">
    <property type="entry name" value="EXTRADIOL_DIOXYGENAS"/>
    <property type="match status" value="1"/>
</dbReference>
<dbReference type="InterPro" id="IPR037523">
    <property type="entry name" value="VOC_core"/>
</dbReference>
<evidence type="ECO:0000256" key="3">
    <source>
        <dbReference type="ARBA" id="ARBA00022723"/>
    </source>
</evidence>
<keyword evidence="5 8" id="KW-0223">Dioxygenase</keyword>
<reference evidence="10 11" key="1">
    <citation type="submission" date="2019-03" db="EMBL/GenBank/DDBJ databases">
        <title>Genome Sequencing and Assembly of Various Microbes Isolated from Partially Reclaimed Soil and Acid Mine Drainage (AMD) Site.</title>
        <authorList>
            <person name="Steinbock B."/>
            <person name="Bechtold R."/>
            <person name="Sevigny J.L."/>
            <person name="Thomas D."/>
            <person name="Cuthill L.R."/>
            <person name="Aveiro Johannsen E.J."/>
            <person name="Thomas K."/>
            <person name="Ghosh A."/>
        </authorList>
    </citation>
    <scope>NUCLEOTIDE SEQUENCE [LARGE SCALE GENOMIC DNA]</scope>
    <source>
        <strain evidence="10 11">S-A1</strain>
    </source>
</reference>
<evidence type="ECO:0000256" key="5">
    <source>
        <dbReference type="ARBA" id="ARBA00022964"/>
    </source>
</evidence>
<dbReference type="PANTHER" id="PTHR21366:SF19">
    <property type="entry name" value="METAPYROCATECHASE"/>
    <property type="match status" value="1"/>
</dbReference>
<proteinExistence type="inferred from homology"/>
<feature type="domain" description="VOC" evidence="9">
    <location>
        <begin position="162"/>
        <end position="286"/>
    </location>
</feature>
<dbReference type="Pfam" id="PF00903">
    <property type="entry name" value="Glyoxalase"/>
    <property type="match status" value="1"/>
</dbReference>
<protein>
    <submittedName>
        <fullName evidence="10">Catechol 2,3-dioxygenase</fullName>
    </submittedName>
</protein>
<comment type="cofactor">
    <cofactor evidence="1 8">
        <name>Fe(2+)</name>
        <dbReference type="ChEBI" id="CHEBI:29033"/>
    </cofactor>
</comment>
<evidence type="ECO:0000313" key="10">
    <source>
        <dbReference type="EMBL" id="TDL33954.1"/>
    </source>
</evidence>
<keyword evidence="6 8" id="KW-0560">Oxidoreductase</keyword>
<dbReference type="PANTHER" id="PTHR21366">
    <property type="entry name" value="GLYOXALASE FAMILY PROTEIN"/>
    <property type="match status" value="1"/>
</dbReference>
<evidence type="ECO:0000259" key="9">
    <source>
        <dbReference type="PROSITE" id="PS51819"/>
    </source>
</evidence>
<dbReference type="InterPro" id="IPR029068">
    <property type="entry name" value="Glyas_Bleomycin-R_OHBP_Dase"/>
</dbReference>
<dbReference type="PROSITE" id="PS51819">
    <property type="entry name" value="VOC"/>
    <property type="match status" value="2"/>
</dbReference>
<name>A0A4R5XQX5_9MICC</name>